<organism evidence="2 3">
    <name type="scientific">Rhodovulum iodosum</name>
    <dbReference type="NCBI Taxonomy" id="68291"/>
    <lineage>
        <taxon>Bacteria</taxon>
        <taxon>Pseudomonadati</taxon>
        <taxon>Pseudomonadota</taxon>
        <taxon>Alphaproteobacteria</taxon>
        <taxon>Rhodobacterales</taxon>
        <taxon>Paracoccaceae</taxon>
        <taxon>Rhodovulum</taxon>
    </lineage>
</organism>
<feature type="transmembrane region" description="Helical" evidence="1">
    <location>
        <begin position="66"/>
        <end position="83"/>
    </location>
</feature>
<dbReference type="RefSeq" id="WP_125408106.1">
    <property type="nucleotide sequence ID" value="NZ_JBEHHI010000001.1"/>
</dbReference>
<evidence type="ECO:0000313" key="2">
    <source>
        <dbReference type="EMBL" id="MEX5727143.1"/>
    </source>
</evidence>
<reference evidence="2 3" key="1">
    <citation type="submission" date="2024-06" db="EMBL/GenBank/DDBJ databases">
        <title>Genome of Rhodovulum iodosum, a marine photoferrotroph.</title>
        <authorList>
            <person name="Bianchini G."/>
            <person name="Nikeleit V."/>
            <person name="Kappler A."/>
            <person name="Bryce C."/>
            <person name="Sanchez-Baracaldo P."/>
        </authorList>
    </citation>
    <scope>NUCLEOTIDE SEQUENCE [LARGE SCALE GENOMIC DNA]</scope>
    <source>
        <strain evidence="2 3">UT/N1</strain>
    </source>
</reference>
<keyword evidence="1" id="KW-1133">Transmembrane helix</keyword>
<keyword evidence="3" id="KW-1185">Reference proteome</keyword>
<gene>
    <name evidence="2" type="ORF">Ga0609869_000496</name>
</gene>
<evidence type="ECO:0008006" key="4">
    <source>
        <dbReference type="Google" id="ProtNLM"/>
    </source>
</evidence>
<name>A0ABV3XPA1_9RHOB</name>
<sequence>MQLESPFWARAGLGLLGFLAGAAAWLLAEVLPEQWADAPRQLLFVGGLGFAFFVPALALSGPLPMVRALLASAGLALPLAGLLTSASERFETVSAYLDTGHPVFIFALLVFLPLPFLIAALGPGTRWSHYPTLFHQSWMIVVRFAAAWLFVGLVWAVLFLSNALFELVGIDIIERLLDREEVPYLLSGLTLGLALAVVNELSGYVSPYLILRLLRLLLPVVLVVVAVFLGALPLRGLSDLFGSLSAAAVLLAMAAGAATLVSTALDARDDRQVRNRVMRWACQALALLLPALAALAGYAVWLRVAQYGLSPDRLGAAALSVLALGYGLAYAGAVLLRRNWAGRIRRANVVMALAGLAAGLAWFTPVFDVQRISVANQIARLEAGAVSAEDIDLWSMGREWGRAGRAGLDRIAAMTDHPEAADLAARLADLDEAETRYAFERRGEVDDAAALAARIAERLPVRPEGAALPEGLLDSLRLWELEQISQSCTRRTPAGNPGCVMLMAELSGARAGTEAVLAAFTGRGGLMLRGYFATEDGAGYAFRAPEILKDGAIYTNPGAVIDAILAGEVTLHPVPLNALSVEGGEVFFGR</sequence>
<feature type="transmembrane region" description="Helical" evidence="1">
    <location>
        <begin position="103"/>
        <end position="121"/>
    </location>
</feature>
<keyword evidence="1" id="KW-0812">Transmembrane</keyword>
<feature type="transmembrane region" description="Helical" evidence="1">
    <location>
        <begin position="40"/>
        <end position="59"/>
    </location>
</feature>
<feature type="transmembrane region" description="Helical" evidence="1">
    <location>
        <begin position="141"/>
        <end position="164"/>
    </location>
</feature>
<comment type="caution">
    <text evidence="2">The sequence shown here is derived from an EMBL/GenBank/DDBJ whole genome shotgun (WGS) entry which is preliminary data.</text>
</comment>
<feature type="transmembrane region" description="Helical" evidence="1">
    <location>
        <begin position="314"/>
        <end position="336"/>
    </location>
</feature>
<feature type="transmembrane region" description="Helical" evidence="1">
    <location>
        <begin position="277"/>
        <end position="302"/>
    </location>
</feature>
<dbReference type="Proteomes" id="UP001560019">
    <property type="component" value="Unassembled WGS sequence"/>
</dbReference>
<evidence type="ECO:0000313" key="3">
    <source>
        <dbReference type="Proteomes" id="UP001560019"/>
    </source>
</evidence>
<feature type="transmembrane region" description="Helical" evidence="1">
    <location>
        <begin position="184"/>
        <end position="201"/>
    </location>
</feature>
<keyword evidence="1" id="KW-0472">Membrane</keyword>
<feature type="transmembrane region" description="Helical" evidence="1">
    <location>
        <begin position="7"/>
        <end position="28"/>
    </location>
</feature>
<proteinExistence type="predicted"/>
<feature type="transmembrane region" description="Helical" evidence="1">
    <location>
        <begin position="348"/>
        <end position="367"/>
    </location>
</feature>
<protein>
    <recommendedName>
        <fullName evidence="4">DUF4153 domain-containing protein</fullName>
    </recommendedName>
</protein>
<accession>A0ABV3XPA1</accession>
<dbReference type="EMBL" id="JBEHHI010000001">
    <property type="protein sequence ID" value="MEX5727143.1"/>
    <property type="molecule type" value="Genomic_DNA"/>
</dbReference>
<feature type="transmembrane region" description="Helical" evidence="1">
    <location>
        <begin position="213"/>
        <end position="234"/>
    </location>
</feature>
<evidence type="ECO:0000256" key="1">
    <source>
        <dbReference type="SAM" id="Phobius"/>
    </source>
</evidence>
<feature type="transmembrane region" description="Helical" evidence="1">
    <location>
        <begin position="240"/>
        <end position="265"/>
    </location>
</feature>